<dbReference type="InterPro" id="IPR051525">
    <property type="entry name" value="DVL_RTFL_regulatory"/>
</dbReference>
<dbReference type="PANTHER" id="PTHR33102">
    <property type="entry name" value="DVL19-RELATED-RELATED"/>
    <property type="match status" value="1"/>
</dbReference>
<dbReference type="GO" id="GO:0048367">
    <property type="term" value="P:shoot system development"/>
    <property type="evidence" value="ECO:0007669"/>
    <property type="project" value="UniProtKB-ARBA"/>
</dbReference>
<evidence type="ECO:0000256" key="1">
    <source>
        <dbReference type="ARBA" id="ARBA00004162"/>
    </source>
</evidence>
<dbReference type="GO" id="GO:0005886">
    <property type="term" value="C:plasma membrane"/>
    <property type="evidence" value="ECO:0007669"/>
    <property type="project" value="UniProtKB-SubCell"/>
</dbReference>
<keyword evidence="4" id="KW-0812">Transmembrane</keyword>
<dbReference type="Pfam" id="PF08137">
    <property type="entry name" value="DVL"/>
    <property type="match status" value="1"/>
</dbReference>
<dbReference type="EMBL" id="SMOL01000427">
    <property type="protein sequence ID" value="KAB2614393.1"/>
    <property type="molecule type" value="Genomic_DNA"/>
</dbReference>
<comment type="caution">
    <text evidence="9">The sequence shown here is derived from an EMBL/GenBank/DDBJ whole genome shotgun (WGS) entry which is preliminary data.</text>
</comment>
<sequence length="73" mass="8260">MASAIRESDSTTSTTTATSASFNHNVNGECDKSGCRRPFGKKCSHLVKKQRTKFYIFRRCIAMLLCWHERGDS</sequence>
<name>A0A5N5GHM6_9ROSA</name>
<evidence type="ECO:0000313" key="9">
    <source>
        <dbReference type="EMBL" id="KAB2614393.1"/>
    </source>
</evidence>
<evidence type="ECO:0000256" key="7">
    <source>
        <dbReference type="ARBA" id="ARBA00024340"/>
    </source>
</evidence>
<dbReference type="AlphaFoldDB" id="A0A5N5GHM6"/>
<keyword evidence="6" id="KW-0472">Membrane</keyword>
<organism evidence="9 10">
    <name type="scientific">Pyrus ussuriensis x Pyrus communis</name>
    <dbReference type="NCBI Taxonomy" id="2448454"/>
    <lineage>
        <taxon>Eukaryota</taxon>
        <taxon>Viridiplantae</taxon>
        <taxon>Streptophyta</taxon>
        <taxon>Embryophyta</taxon>
        <taxon>Tracheophyta</taxon>
        <taxon>Spermatophyta</taxon>
        <taxon>Magnoliopsida</taxon>
        <taxon>eudicotyledons</taxon>
        <taxon>Gunneridae</taxon>
        <taxon>Pentapetalae</taxon>
        <taxon>rosids</taxon>
        <taxon>fabids</taxon>
        <taxon>Rosales</taxon>
        <taxon>Rosaceae</taxon>
        <taxon>Amygdaloideae</taxon>
        <taxon>Maleae</taxon>
        <taxon>Pyrus</taxon>
    </lineage>
</organism>
<evidence type="ECO:0000313" key="10">
    <source>
        <dbReference type="Proteomes" id="UP000327157"/>
    </source>
</evidence>
<accession>A0A5N5GHM6</accession>
<evidence type="ECO:0000256" key="8">
    <source>
        <dbReference type="SAM" id="MobiDB-lite"/>
    </source>
</evidence>
<evidence type="ECO:0000256" key="6">
    <source>
        <dbReference type="ARBA" id="ARBA00023136"/>
    </source>
</evidence>
<comment type="subcellular location">
    <subcellularLocation>
        <location evidence="1">Cell membrane</location>
        <topology evidence="1">Single-pass membrane protein</topology>
    </subcellularLocation>
</comment>
<evidence type="ECO:0000256" key="2">
    <source>
        <dbReference type="ARBA" id="ARBA00022473"/>
    </source>
</evidence>
<dbReference type="OrthoDB" id="784420at2759"/>
<evidence type="ECO:0000256" key="5">
    <source>
        <dbReference type="ARBA" id="ARBA00022989"/>
    </source>
</evidence>
<keyword evidence="3" id="KW-1003">Cell membrane</keyword>
<gene>
    <name evidence="9" type="ORF">D8674_041350</name>
</gene>
<keyword evidence="10" id="KW-1185">Reference proteome</keyword>
<reference evidence="9 10" key="2">
    <citation type="submission" date="2019-11" db="EMBL/GenBank/DDBJ databases">
        <title>A de novo genome assembly of a pear dwarfing rootstock.</title>
        <authorList>
            <person name="Wang F."/>
            <person name="Wang J."/>
            <person name="Li S."/>
            <person name="Zhang Y."/>
            <person name="Fang M."/>
            <person name="Ma L."/>
            <person name="Zhao Y."/>
            <person name="Jiang S."/>
        </authorList>
    </citation>
    <scope>NUCLEOTIDE SEQUENCE [LARGE SCALE GENOMIC DNA]</scope>
    <source>
        <strain evidence="9">S2</strain>
        <tissue evidence="9">Leaf</tissue>
    </source>
</reference>
<feature type="compositionally biased region" description="Low complexity" evidence="8">
    <location>
        <begin position="10"/>
        <end position="21"/>
    </location>
</feature>
<comment type="similarity">
    <text evidence="7">Belongs to the DVL/RTFL small polypeptides family.</text>
</comment>
<feature type="region of interest" description="Disordered" evidence="8">
    <location>
        <begin position="1"/>
        <end position="35"/>
    </location>
</feature>
<evidence type="ECO:0000256" key="4">
    <source>
        <dbReference type="ARBA" id="ARBA00022692"/>
    </source>
</evidence>
<dbReference type="InterPro" id="IPR012552">
    <property type="entry name" value="DVL"/>
</dbReference>
<reference evidence="9 10" key="1">
    <citation type="submission" date="2019-09" db="EMBL/GenBank/DDBJ databases">
        <authorList>
            <person name="Ou C."/>
        </authorList>
    </citation>
    <scope>NUCLEOTIDE SEQUENCE [LARGE SCALE GENOMIC DNA]</scope>
    <source>
        <strain evidence="9">S2</strain>
        <tissue evidence="9">Leaf</tissue>
    </source>
</reference>
<keyword evidence="5" id="KW-1133">Transmembrane helix</keyword>
<dbReference type="Proteomes" id="UP000327157">
    <property type="component" value="Unassembled WGS sequence"/>
</dbReference>
<keyword evidence="2" id="KW-0217">Developmental protein</keyword>
<proteinExistence type="inferred from homology"/>
<dbReference type="GO" id="GO:0008285">
    <property type="term" value="P:negative regulation of cell population proliferation"/>
    <property type="evidence" value="ECO:0007669"/>
    <property type="project" value="InterPro"/>
</dbReference>
<protein>
    <submittedName>
        <fullName evidence="9">Uncharacterized protein</fullName>
    </submittedName>
</protein>
<evidence type="ECO:0000256" key="3">
    <source>
        <dbReference type="ARBA" id="ARBA00022475"/>
    </source>
</evidence>